<reference evidence="1 2" key="1">
    <citation type="journal article" date="2021" name="Genome Biol.">
        <title>AFLAP: assembly-free linkage analysis pipeline using k-mers from genome sequencing data.</title>
        <authorList>
            <person name="Fletcher K."/>
            <person name="Zhang L."/>
            <person name="Gil J."/>
            <person name="Han R."/>
            <person name="Cavanaugh K."/>
            <person name="Michelmore R."/>
        </authorList>
    </citation>
    <scope>NUCLEOTIDE SEQUENCE [LARGE SCALE GENOMIC DNA]</scope>
    <source>
        <strain evidence="1 2">SF5</strain>
    </source>
</reference>
<name>A0A976IHP4_BRELC</name>
<dbReference type="KEGG" id="blac:94343900"/>
<dbReference type="AlphaFoldDB" id="A0A976IHP4"/>
<comment type="caution">
    <text evidence="1">The sequence shown here is derived from an EMBL/GenBank/DDBJ whole genome shotgun (WGS) entry which is preliminary data.</text>
</comment>
<protein>
    <submittedName>
        <fullName evidence="1">Uncharacterized protein</fullName>
    </submittedName>
</protein>
<dbReference type="EMBL" id="SHOA02000037">
    <property type="protein sequence ID" value="TDH72014.1"/>
    <property type="molecule type" value="Genomic_DNA"/>
</dbReference>
<dbReference type="Proteomes" id="UP000294530">
    <property type="component" value="Unassembled WGS sequence"/>
</dbReference>
<organism evidence="1 2">
    <name type="scientific">Bremia lactucae</name>
    <name type="common">Lettuce downy mildew</name>
    <dbReference type="NCBI Taxonomy" id="4779"/>
    <lineage>
        <taxon>Eukaryota</taxon>
        <taxon>Sar</taxon>
        <taxon>Stramenopiles</taxon>
        <taxon>Oomycota</taxon>
        <taxon>Peronosporomycetes</taxon>
        <taxon>Peronosporales</taxon>
        <taxon>Peronosporaceae</taxon>
        <taxon>Bremia</taxon>
    </lineage>
</organism>
<evidence type="ECO:0000313" key="1">
    <source>
        <dbReference type="EMBL" id="TDH72014.1"/>
    </source>
</evidence>
<evidence type="ECO:0000313" key="2">
    <source>
        <dbReference type="Proteomes" id="UP000294530"/>
    </source>
</evidence>
<proteinExistence type="predicted"/>
<dbReference type="RefSeq" id="XP_067821513.1">
    <property type="nucleotide sequence ID" value="XM_067958229.1"/>
</dbReference>
<accession>A0A976IHP4</accession>
<dbReference type="GeneID" id="94343900"/>
<gene>
    <name evidence="1" type="ORF">CCR75_000121</name>
</gene>
<sequence>MEIRELRIDNLKCVAQVCEYHTLDLNFDSEWFDGHRDVPEDHEDEIGEPSKIFLGGDHCLELSSRTL</sequence>
<keyword evidence="2" id="KW-1185">Reference proteome</keyword>